<evidence type="ECO:0000313" key="1">
    <source>
        <dbReference type="EMBL" id="KAF0023737.1"/>
    </source>
</evidence>
<protein>
    <submittedName>
        <fullName evidence="1">Uncharacterized protein</fullName>
    </submittedName>
</protein>
<proteinExistence type="predicted"/>
<reference evidence="1 2" key="1">
    <citation type="submission" date="2019-06" db="EMBL/GenBank/DDBJ databases">
        <title>Draft genomes of female and male turbot (Scophthalmus maximus).</title>
        <authorList>
            <person name="Xu H."/>
            <person name="Xu X.-W."/>
            <person name="Shao C."/>
            <person name="Chen S."/>
        </authorList>
    </citation>
    <scope>NUCLEOTIDE SEQUENCE [LARGE SCALE GENOMIC DNA]</scope>
    <source>
        <strain evidence="1">Ysfricsl-2016a</strain>
        <tissue evidence="1">Blood</tissue>
    </source>
</reference>
<dbReference type="EMBL" id="VEVO01000022">
    <property type="protein sequence ID" value="KAF0023737.1"/>
    <property type="molecule type" value="Genomic_DNA"/>
</dbReference>
<organism evidence="1 2">
    <name type="scientific">Scophthalmus maximus</name>
    <name type="common">Turbot</name>
    <name type="synonym">Psetta maxima</name>
    <dbReference type="NCBI Taxonomy" id="52904"/>
    <lineage>
        <taxon>Eukaryota</taxon>
        <taxon>Metazoa</taxon>
        <taxon>Chordata</taxon>
        <taxon>Craniata</taxon>
        <taxon>Vertebrata</taxon>
        <taxon>Euteleostomi</taxon>
        <taxon>Actinopterygii</taxon>
        <taxon>Neopterygii</taxon>
        <taxon>Teleostei</taxon>
        <taxon>Neoteleostei</taxon>
        <taxon>Acanthomorphata</taxon>
        <taxon>Carangaria</taxon>
        <taxon>Pleuronectiformes</taxon>
        <taxon>Pleuronectoidei</taxon>
        <taxon>Scophthalmidae</taxon>
        <taxon>Scophthalmus</taxon>
    </lineage>
</organism>
<gene>
    <name evidence="1" type="ORF">F2P81_024367</name>
</gene>
<dbReference type="Proteomes" id="UP000438429">
    <property type="component" value="Unassembled WGS sequence"/>
</dbReference>
<accession>A0A6A4RTW1</accession>
<comment type="caution">
    <text evidence="1">The sequence shown here is derived from an EMBL/GenBank/DDBJ whole genome shotgun (WGS) entry which is preliminary data.</text>
</comment>
<dbReference type="AlphaFoldDB" id="A0A6A4RTW1"/>
<evidence type="ECO:0000313" key="2">
    <source>
        <dbReference type="Proteomes" id="UP000438429"/>
    </source>
</evidence>
<name>A0A6A4RTW1_SCOMX</name>
<sequence length="75" mass="8331">MEANGEGEVRLLKAMLTQSLQESLDELLVKRRWYGDRDDFTVTLQDQPLITDVSSVAVGLNSAAFPLYSAPFCIP</sequence>